<dbReference type="Pfam" id="PF00071">
    <property type="entry name" value="Ras"/>
    <property type="match status" value="1"/>
</dbReference>
<dbReference type="SMART" id="SM00175">
    <property type="entry name" value="RAB"/>
    <property type="match status" value="1"/>
</dbReference>
<dbReference type="EMBL" id="CP133772">
    <property type="protein sequence ID" value="WYY00377.1"/>
    <property type="molecule type" value="Genomic_DNA"/>
</dbReference>
<dbReference type="GO" id="GO:0005525">
    <property type="term" value="F:GTP binding"/>
    <property type="evidence" value="ECO:0007669"/>
    <property type="project" value="InterPro"/>
</dbReference>
<evidence type="ECO:0000313" key="3">
    <source>
        <dbReference type="Proteomes" id="UP001451606"/>
    </source>
</evidence>
<keyword evidence="1" id="KW-0547">Nucleotide-binding</keyword>
<dbReference type="PROSITE" id="PS51419">
    <property type="entry name" value="RAB"/>
    <property type="match status" value="1"/>
</dbReference>
<sequence>MDTDRLTWKVSIVGPTGSGKSSLISRIVYDSDNPASTQKMILRKRITVPYNGGTRSVDFLFQELEETDKTEKFLTGSTAILITADVTSKDSLKYSEEILKFISGFERKPLVVVLGTKTDLRYEAVIWQDELDRLAKKYGALSFLVTAKNANDVPKVLEQISSRLLEKVASKRK</sequence>
<name>A0AAX4NHM9_9ARCH</name>
<dbReference type="GeneID" id="95967683"/>
<proteinExistence type="predicted"/>
<dbReference type="SUPFAM" id="SSF52540">
    <property type="entry name" value="P-loop containing nucleoside triphosphate hydrolases"/>
    <property type="match status" value="1"/>
</dbReference>
<dbReference type="PANTHER" id="PTHR47978">
    <property type="match status" value="1"/>
</dbReference>
<dbReference type="InterPro" id="IPR027417">
    <property type="entry name" value="P-loop_NTPase"/>
</dbReference>
<dbReference type="Gene3D" id="3.40.50.300">
    <property type="entry name" value="P-loop containing nucleotide triphosphate hydrolases"/>
    <property type="match status" value="1"/>
</dbReference>
<dbReference type="InterPro" id="IPR001806">
    <property type="entry name" value="Small_GTPase"/>
</dbReference>
<organism evidence="2 3">
    <name type="scientific">Oxyplasma meridianum</name>
    <dbReference type="NCBI Taxonomy" id="3073602"/>
    <lineage>
        <taxon>Archaea</taxon>
        <taxon>Methanobacteriati</taxon>
        <taxon>Thermoplasmatota</taxon>
        <taxon>Thermoplasmata</taxon>
        <taxon>Thermoplasmatales</taxon>
        <taxon>Thermoplasmataceae</taxon>
        <taxon>Oxyplasma</taxon>
    </lineage>
</organism>
<keyword evidence="3" id="KW-1185">Reference proteome</keyword>
<dbReference type="CDD" id="cd00882">
    <property type="entry name" value="Ras_like_GTPase"/>
    <property type="match status" value="1"/>
</dbReference>
<dbReference type="KEGG" id="omr:OXIME_000947"/>
<dbReference type="RefSeq" id="WP_393970717.1">
    <property type="nucleotide sequence ID" value="NZ_CP133772.1"/>
</dbReference>
<protein>
    <submittedName>
        <fullName evidence="2">GTPase domain-containing protein</fullName>
    </submittedName>
</protein>
<evidence type="ECO:0000313" key="2">
    <source>
        <dbReference type="EMBL" id="WYY00377.1"/>
    </source>
</evidence>
<dbReference type="Proteomes" id="UP001451606">
    <property type="component" value="Chromosome"/>
</dbReference>
<reference evidence="2 3" key="1">
    <citation type="submission" date="2023-09" db="EMBL/GenBank/DDBJ databases">
        <authorList>
            <person name="Golyshina O.V."/>
            <person name="Lunev E.A."/>
            <person name="Bargiela R."/>
            <person name="Gaines M.C."/>
            <person name="Daum B."/>
            <person name="Bale N.J."/>
            <person name="Koenen M."/>
            <person name="Sinninghe Damst J.S."/>
            <person name="Yakimov M."/>
            <person name="Golyshin P.N."/>
        </authorList>
    </citation>
    <scope>NUCLEOTIDE SEQUENCE [LARGE SCALE GENOMIC DNA]</scope>
    <source>
        <strain evidence="2 3">M1</strain>
    </source>
</reference>
<gene>
    <name evidence="2" type="ORF">OXIME_000947</name>
</gene>
<dbReference type="AlphaFoldDB" id="A0AAX4NHM9"/>
<accession>A0AAX4NHM9</accession>
<dbReference type="PRINTS" id="PR00449">
    <property type="entry name" value="RASTRNSFRMNG"/>
</dbReference>
<dbReference type="GO" id="GO:0003924">
    <property type="term" value="F:GTPase activity"/>
    <property type="evidence" value="ECO:0007669"/>
    <property type="project" value="InterPro"/>
</dbReference>
<evidence type="ECO:0000256" key="1">
    <source>
        <dbReference type="ARBA" id="ARBA00022741"/>
    </source>
</evidence>